<sequence>MTGRQFKPKLAPSSAPHSFDPSSRYAHIVKTLFSQNAIILGVALFQLLFCVLLPDDFAIVPAAVLLLSYALSTLFHLSRPSKPLRPRARIARPRRLQPRRADQPPLGWLCPGGHETSSRFLAMHAELHRARAQHGLVAANVWRGYAADNASAIVVTYYFRDVQALHRFAHGPLHRGAWDWYAQGRYKHIGVFHETFVVPPRAYETVYVNCSPVGLGAGSVRCDDGGGDGEGDGKGGEGLSAGADMPALKTQMARLGRDDQGNEKL</sequence>
<comment type="caution">
    <text evidence="1">The sequence shown here is derived from an EMBL/GenBank/DDBJ whole genome shotgun (WGS) entry which is preliminary data.</text>
</comment>
<keyword evidence="2" id="KW-1185">Reference proteome</keyword>
<name>A0ACC4DNU5_PURLI</name>
<accession>A0ACC4DNU5</accession>
<evidence type="ECO:0000313" key="1">
    <source>
        <dbReference type="EMBL" id="KAL3957512.1"/>
    </source>
</evidence>
<dbReference type="EMBL" id="JBGNUJ010000007">
    <property type="protein sequence ID" value="KAL3957512.1"/>
    <property type="molecule type" value="Genomic_DNA"/>
</dbReference>
<proteinExistence type="predicted"/>
<gene>
    <name evidence="1" type="ORF">ACCO45_008090</name>
</gene>
<evidence type="ECO:0000313" key="2">
    <source>
        <dbReference type="Proteomes" id="UP001638806"/>
    </source>
</evidence>
<reference evidence="1" key="1">
    <citation type="submission" date="2024-12" db="EMBL/GenBank/DDBJ databases">
        <title>Comparative genomics and development of molecular markers within Purpureocillium lilacinum and among Purpureocillium species.</title>
        <authorList>
            <person name="Yeh Z.-Y."/>
            <person name="Ni N.-T."/>
            <person name="Lo P.-H."/>
            <person name="Mushyakhwo K."/>
            <person name="Lin C.-F."/>
            <person name="Nai Y.-S."/>
        </authorList>
    </citation>
    <scope>NUCLEOTIDE SEQUENCE</scope>
    <source>
        <strain evidence="1">NCHU-NPUST-175</strain>
    </source>
</reference>
<dbReference type="Proteomes" id="UP001638806">
    <property type="component" value="Unassembled WGS sequence"/>
</dbReference>
<protein>
    <submittedName>
        <fullName evidence="1">Uncharacterized protein</fullName>
    </submittedName>
</protein>
<organism evidence="1 2">
    <name type="scientific">Purpureocillium lilacinum</name>
    <name type="common">Paecilomyces lilacinus</name>
    <dbReference type="NCBI Taxonomy" id="33203"/>
    <lineage>
        <taxon>Eukaryota</taxon>
        <taxon>Fungi</taxon>
        <taxon>Dikarya</taxon>
        <taxon>Ascomycota</taxon>
        <taxon>Pezizomycotina</taxon>
        <taxon>Sordariomycetes</taxon>
        <taxon>Hypocreomycetidae</taxon>
        <taxon>Hypocreales</taxon>
        <taxon>Ophiocordycipitaceae</taxon>
        <taxon>Purpureocillium</taxon>
    </lineage>
</organism>